<dbReference type="AlphaFoldDB" id="A0A919UP46"/>
<evidence type="ECO:0000313" key="2">
    <source>
        <dbReference type="Proteomes" id="UP000640052"/>
    </source>
</evidence>
<dbReference type="Proteomes" id="UP000640052">
    <property type="component" value="Unassembled WGS sequence"/>
</dbReference>
<sequence length="76" mass="8361">MFRFFSLYRTRCLGNLYLMGVVTAVQVKKILKWGAVALVAFYLLSRPHDAADTVTGAVTGVMNAADSVAQFFARLT</sequence>
<comment type="caution">
    <text evidence="1">The sequence shown here is derived from an EMBL/GenBank/DDBJ whole genome shotgun (WGS) entry which is preliminary data.</text>
</comment>
<organism evidence="1 2">
    <name type="scientific">Acrocarpospora phusangensis</name>
    <dbReference type="NCBI Taxonomy" id="1070424"/>
    <lineage>
        <taxon>Bacteria</taxon>
        <taxon>Bacillati</taxon>
        <taxon>Actinomycetota</taxon>
        <taxon>Actinomycetes</taxon>
        <taxon>Streptosporangiales</taxon>
        <taxon>Streptosporangiaceae</taxon>
        <taxon>Acrocarpospora</taxon>
    </lineage>
</organism>
<proteinExistence type="predicted"/>
<dbReference type="EMBL" id="BOOA01000115">
    <property type="protein sequence ID" value="GIH29236.1"/>
    <property type="molecule type" value="Genomic_DNA"/>
</dbReference>
<keyword evidence="2" id="KW-1185">Reference proteome</keyword>
<accession>A0A919UP46</accession>
<name>A0A919UP46_9ACTN</name>
<gene>
    <name evidence="1" type="ORF">Aph01nite_75460</name>
</gene>
<evidence type="ECO:0000313" key="1">
    <source>
        <dbReference type="EMBL" id="GIH29236.1"/>
    </source>
</evidence>
<reference evidence="1" key="1">
    <citation type="submission" date="2021-01" db="EMBL/GenBank/DDBJ databases">
        <title>Whole genome shotgun sequence of Acrocarpospora phusangensis NBRC 108782.</title>
        <authorList>
            <person name="Komaki H."/>
            <person name="Tamura T."/>
        </authorList>
    </citation>
    <scope>NUCLEOTIDE SEQUENCE</scope>
    <source>
        <strain evidence="1">NBRC 108782</strain>
    </source>
</reference>
<protein>
    <submittedName>
        <fullName evidence="1">Uncharacterized protein</fullName>
    </submittedName>
</protein>